<evidence type="ECO:0000256" key="1">
    <source>
        <dbReference type="SAM" id="MobiDB-lite"/>
    </source>
</evidence>
<reference evidence="2 3" key="1">
    <citation type="submission" date="2024-04" db="EMBL/GenBank/DDBJ databases">
        <authorList>
            <person name="Waldvogel A.-M."/>
            <person name="Schoenle A."/>
        </authorList>
    </citation>
    <scope>NUCLEOTIDE SEQUENCE [LARGE SCALE GENOMIC DNA]</scope>
</reference>
<name>A0AAV2KTU5_KNICA</name>
<evidence type="ECO:0000313" key="3">
    <source>
        <dbReference type="Proteomes" id="UP001497482"/>
    </source>
</evidence>
<keyword evidence="3" id="KW-1185">Reference proteome</keyword>
<feature type="region of interest" description="Disordered" evidence="1">
    <location>
        <begin position="103"/>
        <end position="132"/>
    </location>
</feature>
<gene>
    <name evidence="2" type="ORF">KC01_LOCUS20985</name>
</gene>
<accession>A0AAV2KTU5</accession>
<dbReference type="AlphaFoldDB" id="A0AAV2KTU5"/>
<evidence type="ECO:0000313" key="2">
    <source>
        <dbReference type="EMBL" id="CAL1591626.1"/>
    </source>
</evidence>
<dbReference type="Proteomes" id="UP001497482">
    <property type="component" value="Chromosome 2"/>
</dbReference>
<feature type="compositionally biased region" description="Basic residues" evidence="1">
    <location>
        <begin position="122"/>
        <end position="132"/>
    </location>
</feature>
<organism evidence="2 3">
    <name type="scientific">Knipowitschia caucasica</name>
    <name type="common">Caucasian dwarf goby</name>
    <name type="synonym">Pomatoschistus caucasicus</name>
    <dbReference type="NCBI Taxonomy" id="637954"/>
    <lineage>
        <taxon>Eukaryota</taxon>
        <taxon>Metazoa</taxon>
        <taxon>Chordata</taxon>
        <taxon>Craniata</taxon>
        <taxon>Vertebrata</taxon>
        <taxon>Euteleostomi</taxon>
        <taxon>Actinopterygii</taxon>
        <taxon>Neopterygii</taxon>
        <taxon>Teleostei</taxon>
        <taxon>Neoteleostei</taxon>
        <taxon>Acanthomorphata</taxon>
        <taxon>Gobiaria</taxon>
        <taxon>Gobiiformes</taxon>
        <taxon>Gobioidei</taxon>
        <taxon>Gobiidae</taxon>
        <taxon>Gobiinae</taxon>
        <taxon>Knipowitschia</taxon>
    </lineage>
</organism>
<dbReference type="EMBL" id="OZ035824">
    <property type="protein sequence ID" value="CAL1591626.1"/>
    <property type="molecule type" value="Genomic_DNA"/>
</dbReference>
<feature type="compositionally biased region" description="Polar residues" evidence="1">
    <location>
        <begin position="1"/>
        <end position="16"/>
    </location>
</feature>
<sequence>MLSTRLGQAVKHSSLSHARRAGAHTLQSFPHTGAGSGDRSREAQRWLEARWSTVLLFGGSWRAVSPLRDRQVEFSSIGKRIGQLSGQRAPTCAWVEVVGPWIAQGSGPRSKTRPTGPEKVSKRVPKRFTSKS</sequence>
<feature type="region of interest" description="Disordered" evidence="1">
    <location>
        <begin position="1"/>
        <end position="43"/>
    </location>
</feature>
<protein>
    <submittedName>
        <fullName evidence="2">Uncharacterized protein</fullName>
    </submittedName>
</protein>
<proteinExistence type="predicted"/>